<name>A0A560H7U2_9PROT</name>
<reference evidence="1 2" key="1">
    <citation type="submission" date="2019-06" db="EMBL/GenBank/DDBJ databases">
        <title>Genomic Encyclopedia of Type Strains, Phase IV (KMG-V): Genome sequencing to study the core and pangenomes of soil and plant-associated prokaryotes.</title>
        <authorList>
            <person name="Whitman W."/>
        </authorList>
    </citation>
    <scope>NUCLEOTIDE SEQUENCE [LARGE SCALE GENOMIC DNA]</scope>
    <source>
        <strain evidence="1 2">BR 11622</strain>
    </source>
</reference>
<comment type="caution">
    <text evidence="1">The sequence shown here is derived from an EMBL/GenBank/DDBJ whole genome shotgun (WGS) entry which is preliminary data.</text>
</comment>
<dbReference type="EMBL" id="VITR01000006">
    <property type="protein sequence ID" value="TWB42407.1"/>
    <property type="molecule type" value="Genomic_DNA"/>
</dbReference>
<proteinExistence type="predicted"/>
<dbReference type="AlphaFoldDB" id="A0A560H7U2"/>
<dbReference type="Proteomes" id="UP000315751">
    <property type="component" value="Unassembled WGS sequence"/>
</dbReference>
<keyword evidence="2" id="KW-1185">Reference proteome</keyword>
<evidence type="ECO:0000313" key="1">
    <source>
        <dbReference type="EMBL" id="TWB42407.1"/>
    </source>
</evidence>
<evidence type="ECO:0000313" key="2">
    <source>
        <dbReference type="Proteomes" id="UP000315751"/>
    </source>
</evidence>
<dbReference type="RefSeq" id="WP_145732012.1">
    <property type="nucleotide sequence ID" value="NZ_VITR01000006.1"/>
</dbReference>
<sequence length="135" mass="14475">MNATIDAIKRHQGRIGRSASISVGYAQADVSGGGLIIDLGFTLENMPTQDTPCWILFSEERSGKDIGSGFLVCADSFKAPETGVGYDLSYYCLFSVAHDFGLKPRDVVCATISFGENGIRAQLEGNPIRIPVTVL</sequence>
<protein>
    <submittedName>
        <fullName evidence="1">Uncharacterized protein</fullName>
    </submittedName>
</protein>
<accession>A0A560H7U2</accession>
<gene>
    <name evidence="1" type="ORF">FBZ90_1061</name>
</gene>
<organism evidence="1 2">
    <name type="scientific">Nitrospirillum amazonense</name>
    <dbReference type="NCBI Taxonomy" id="28077"/>
    <lineage>
        <taxon>Bacteria</taxon>
        <taxon>Pseudomonadati</taxon>
        <taxon>Pseudomonadota</taxon>
        <taxon>Alphaproteobacteria</taxon>
        <taxon>Rhodospirillales</taxon>
        <taxon>Azospirillaceae</taxon>
        <taxon>Nitrospirillum</taxon>
    </lineage>
</organism>